<dbReference type="RefSeq" id="WP_104751774.1">
    <property type="nucleotide sequence ID" value="NZ_FZMF01000006.1"/>
</dbReference>
<feature type="repeat" description="TPR" evidence="1">
    <location>
        <begin position="487"/>
        <end position="520"/>
    </location>
</feature>
<keyword evidence="2" id="KW-0175">Coiled coil</keyword>
<dbReference type="Proteomes" id="UP001595783">
    <property type="component" value="Unassembled WGS sequence"/>
</dbReference>
<dbReference type="SUPFAM" id="SSF48452">
    <property type="entry name" value="TPR-like"/>
    <property type="match status" value="3"/>
</dbReference>
<dbReference type="InterPro" id="IPR011990">
    <property type="entry name" value="TPR-like_helical_dom_sf"/>
</dbReference>
<keyword evidence="1" id="KW-0802">TPR repeat</keyword>
<keyword evidence="3" id="KW-0472">Membrane</keyword>
<proteinExistence type="predicted"/>
<dbReference type="Gene3D" id="1.25.40.10">
    <property type="entry name" value="Tetratricopeptide repeat domain"/>
    <property type="match status" value="4"/>
</dbReference>
<feature type="coiled-coil region" evidence="2">
    <location>
        <begin position="75"/>
        <end position="102"/>
    </location>
</feature>
<name>A0ABV7ZHT1_9HELI</name>
<keyword evidence="3" id="KW-0812">Transmembrane</keyword>
<dbReference type="SMART" id="SM00028">
    <property type="entry name" value="TPR"/>
    <property type="match status" value="3"/>
</dbReference>
<reference evidence="5" key="1">
    <citation type="journal article" date="2019" name="Int. J. Syst. Evol. Microbiol.">
        <title>The Global Catalogue of Microorganisms (GCM) 10K type strain sequencing project: providing services to taxonomists for standard genome sequencing and annotation.</title>
        <authorList>
            <consortium name="The Broad Institute Genomics Platform"/>
            <consortium name="The Broad Institute Genome Sequencing Center for Infectious Disease"/>
            <person name="Wu L."/>
            <person name="Ma J."/>
        </authorList>
    </citation>
    <scope>NUCLEOTIDE SEQUENCE [LARGE SCALE GENOMIC DNA]</scope>
    <source>
        <strain evidence="5">CCUG 53816</strain>
    </source>
</reference>
<dbReference type="EMBL" id="JBHRZO010000039">
    <property type="protein sequence ID" value="MFC3848129.1"/>
    <property type="molecule type" value="Genomic_DNA"/>
</dbReference>
<dbReference type="PANTHER" id="PTHR12558:SF13">
    <property type="entry name" value="CELL DIVISION CYCLE PROTEIN 27 HOMOLOG"/>
    <property type="match status" value="1"/>
</dbReference>
<evidence type="ECO:0000313" key="4">
    <source>
        <dbReference type="EMBL" id="MFC3848129.1"/>
    </source>
</evidence>
<sequence length="820" mass="93172">MVDSSPPNSPKGKKSLFPSLIQAIKEVFSRATYERFTGAMISLKNRPKLLYGVGAGILGILILVIGLSLILHYRHKNERQELMETETQLQKQRAKIASNQDEDFAHLPALGGSHIIPLSNEEQINALIAKADLLYQQGQHQEALKIFNDISHMSSSIVDHNLGVIKMRAHDYMGALAAFDNAIASGQNTSVNAINAMVAAFYINNMDLYTRYLKLTMQNLPRIANQPIYAYTYALGLYYGGHYFETLSSLTHSNSTIFKDARDRLAAKIYLLFGDAHNALDSLNRVATHKDDKALGLLYARLGDYKNALVHLQRYVDKYPHDLSTFVAMEIIFLKIGNFPEASRVLGFLNKEGLNNPHQLKILSDTYPIAPVPNASFFDINTVRRDFWKNNFRQSIGLPIYRIFFYYAPFKLTNVKKGLKTIQEGVSFVDTNENKDFQRALQSLETGSSMSTSDQYTIAALKDVGRSHLRSALRQFKLALQANPNNAVSHYDAALTYAQLDDFNHASFHFRKAYHLDSSNVLAGIFAVLAGRLNYEDMDIFLRELTMDFQVMNIPDKTQRAFLRSFINYLNGVSNDDLGWLSHVQMPLKIYYALNVAYAHKAHDKRRLIESFKTLCAMQPNNMLTNLFYEMMLKYHADIKQMLGAYAFLTNKNMNLEELIHGPLLARKMYIYLGFITGLLNQQEQELTLRLSVTQDQDLSTDLMRMLALISIFQKKYEKAVSLLNFLIDKRQEVDAEPLMLASLANIALKRYGDAALILEFAKTKLPGNYDVRYGLGLLYQRIGNLEASLNHFGAIKDKKFRSSYLDFALQPPTNQKEFP</sequence>
<protein>
    <submittedName>
        <fullName evidence="4">Tetratricopeptide repeat protein</fullName>
    </submittedName>
</protein>
<feature type="repeat" description="TPR" evidence="1">
    <location>
        <begin position="289"/>
        <end position="322"/>
    </location>
</feature>
<evidence type="ECO:0000256" key="1">
    <source>
        <dbReference type="PROSITE-ProRule" id="PRU00339"/>
    </source>
</evidence>
<comment type="caution">
    <text evidence="4">The sequence shown here is derived from an EMBL/GenBank/DDBJ whole genome shotgun (WGS) entry which is preliminary data.</text>
</comment>
<keyword evidence="5" id="KW-1185">Reference proteome</keyword>
<accession>A0ABV7ZHT1</accession>
<keyword evidence="3" id="KW-1133">Transmembrane helix</keyword>
<dbReference type="Pfam" id="PF13174">
    <property type="entry name" value="TPR_6"/>
    <property type="match status" value="1"/>
</dbReference>
<dbReference type="PANTHER" id="PTHR12558">
    <property type="entry name" value="CELL DIVISION CYCLE 16,23,27"/>
    <property type="match status" value="1"/>
</dbReference>
<dbReference type="PROSITE" id="PS50005">
    <property type="entry name" value="TPR"/>
    <property type="match status" value="2"/>
</dbReference>
<evidence type="ECO:0000256" key="2">
    <source>
        <dbReference type="SAM" id="Coils"/>
    </source>
</evidence>
<evidence type="ECO:0000313" key="5">
    <source>
        <dbReference type="Proteomes" id="UP001595783"/>
    </source>
</evidence>
<evidence type="ECO:0000256" key="3">
    <source>
        <dbReference type="SAM" id="Phobius"/>
    </source>
</evidence>
<feature type="transmembrane region" description="Helical" evidence="3">
    <location>
        <begin position="49"/>
        <end position="73"/>
    </location>
</feature>
<gene>
    <name evidence="4" type="ORF">ACFOPX_06280</name>
</gene>
<organism evidence="4 5">
    <name type="scientific">Helicobacter baculiformis</name>
    <dbReference type="NCBI Taxonomy" id="427351"/>
    <lineage>
        <taxon>Bacteria</taxon>
        <taxon>Pseudomonadati</taxon>
        <taxon>Campylobacterota</taxon>
        <taxon>Epsilonproteobacteria</taxon>
        <taxon>Campylobacterales</taxon>
        <taxon>Helicobacteraceae</taxon>
        <taxon>Helicobacter</taxon>
    </lineage>
</organism>
<dbReference type="InterPro" id="IPR019734">
    <property type="entry name" value="TPR_rpt"/>
</dbReference>